<gene>
    <name evidence="3" type="ORF">PMZ80_007363</name>
</gene>
<evidence type="ECO:0000256" key="1">
    <source>
        <dbReference type="SAM" id="MobiDB-lite"/>
    </source>
</evidence>
<sequence length="382" mass="43053">MDFTNFGNVESQDRRANARASMTSRVSRLFARRRDSATMNESQRTSAACSVPIFLSPSSDGNDAYHHEAQTPDCEAAYEADASHHTHRFTIPASSVYSESPGVQHQTHFMEQIEEDPTDSRDSVRDLEEGTSTSSYATSQEPIVRERRRRRKRASESTHQRIEAKKRLSMAFGVTALAAVITYLVLAVTSTAHGLMFHVLSVLFILALAGVFIHSFIRLLMLQKRRTARLARHRDWHGSSSRSATSTSSRSDATTRVDPFADPISEKPVQILEGPVEVIESTPRGKNKRVVRQPPPVYGQFRESKRMNPEMVFWHKQNPSPTTPTYEEAMKQVQTAVGYQPPQYISPRRERQTRDGESVSNIHPLERERLGGLMGNTMAFHG</sequence>
<dbReference type="RefSeq" id="XP_064728035.1">
    <property type="nucleotide sequence ID" value="XM_064875771.1"/>
</dbReference>
<feature type="compositionally biased region" description="Low complexity" evidence="1">
    <location>
        <begin position="239"/>
        <end position="256"/>
    </location>
</feature>
<feature type="transmembrane region" description="Helical" evidence="2">
    <location>
        <begin position="195"/>
        <end position="217"/>
    </location>
</feature>
<dbReference type="Proteomes" id="UP001334248">
    <property type="component" value="Unassembled WGS sequence"/>
</dbReference>
<feature type="region of interest" description="Disordered" evidence="1">
    <location>
        <begin position="1"/>
        <end position="21"/>
    </location>
</feature>
<dbReference type="EMBL" id="JAVHJV010000009">
    <property type="protein sequence ID" value="KAK5939945.1"/>
    <property type="molecule type" value="Genomic_DNA"/>
</dbReference>
<name>A0ABR0RH90_9EURO</name>
<evidence type="ECO:0000256" key="2">
    <source>
        <dbReference type="SAM" id="Phobius"/>
    </source>
</evidence>
<keyword evidence="2" id="KW-0472">Membrane</keyword>
<keyword evidence="2" id="KW-1133">Transmembrane helix</keyword>
<feature type="compositionally biased region" description="Basic and acidic residues" evidence="1">
    <location>
        <begin position="118"/>
        <end position="128"/>
    </location>
</feature>
<feature type="compositionally biased region" description="Polar residues" evidence="1">
    <location>
        <begin position="1"/>
        <end position="10"/>
    </location>
</feature>
<feature type="compositionally biased region" description="Polar residues" evidence="1">
    <location>
        <begin position="130"/>
        <end position="141"/>
    </location>
</feature>
<feature type="region of interest" description="Disordered" evidence="1">
    <location>
        <begin position="231"/>
        <end position="261"/>
    </location>
</feature>
<keyword evidence="4" id="KW-1185">Reference proteome</keyword>
<evidence type="ECO:0000313" key="3">
    <source>
        <dbReference type="EMBL" id="KAK5939945.1"/>
    </source>
</evidence>
<protein>
    <recommendedName>
        <fullName evidence="5">Transmembrane protein</fullName>
    </recommendedName>
</protein>
<feature type="transmembrane region" description="Helical" evidence="2">
    <location>
        <begin position="168"/>
        <end position="189"/>
    </location>
</feature>
<proteinExistence type="predicted"/>
<evidence type="ECO:0000313" key="4">
    <source>
        <dbReference type="Proteomes" id="UP001334248"/>
    </source>
</evidence>
<keyword evidence="2" id="KW-0812">Transmembrane</keyword>
<feature type="region of interest" description="Disordered" evidence="1">
    <location>
        <begin position="111"/>
        <end position="161"/>
    </location>
</feature>
<accession>A0ABR0RH90</accession>
<organism evidence="3 4">
    <name type="scientific">Knufia obscura</name>
    <dbReference type="NCBI Taxonomy" id="1635080"/>
    <lineage>
        <taxon>Eukaryota</taxon>
        <taxon>Fungi</taxon>
        <taxon>Dikarya</taxon>
        <taxon>Ascomycota</taxon>
        <taxon>Pezizomycotina</taxon>
        <taxon>Eurotiomycetes</taxon>
        <taxon>Chaetothyriomycetidae</taxon>
        <taxon>Chaetothyriales</taxon>
        <taxon>Trichomeriaceae</taxon>
        <taxon>Knufia</taxon>
    </lineage>
</organism>
<comment type="caution">
    <text evidence="3">The sequence shown here is derived from an EMBL/GenBank/DDBJ whole genome shotgun (WGS) entry which is preliminary data.</text>
</comment>
<evidence type="ECO:0008006" key="5">
    <source>
        <dbReference type="Google" id="ProtNLM"/>
    </source>
</evidence>
<dbReference type="GeneID" id="90000812"/>
<reference evidence="3 4" key="1">
    <citation type="journal article" date="2023" name="Res Sq">
        <title>Genomic and morphological characterization of Knufia obscura isolated from the Mars 2020 spacecraft assembly facility.</title>
        <authorList>
            <person name="Chander A.M."/>
            <person name="Teixeira M.M."/>
            <person name="Singh N.K."/>
            <person name="Williams M.P."/>
            <person name="Parker C.W."/>
            <person name="Leo P."/>
            <person name="Stajich J.E."/>
            <person name="Torok T."/>
            <person name="Tighe S."/>
            <person name="Mason C.E."/>
            <person name="Venkateswaran K."/>
        </authorList>
    </citation>
    <scope>NUCLEOTIDE SEQUENCE [LARGE SCALE GENOMIC DNA]</scope>
    <source>
        <strain evidence="3 4">CCFEE 5817</strain>
    </source>
</reference>